<name>A0A1A6HWB4_NEOLE</name>
<reference evidence="2 3" key="1">
    <citation type="submission" date="2016-06" db="EMBL/GenBank/DDBJ databases">
        <title>The Draft Genome Sequence and Annotation of the Desert Woodrat Neotoma lepida.</title>
        <authorList>
            <person name="Campbell M."/>
            <person name="Oakeson K.F."/>
            <person name="Yandell M."/>
            <person name="Halpert J.R."/>
            <person name="Dearing D."/>
        </authorList>
    </citation>
    <scope>NUCLEOTIDE SEQUENCE [LARGE SCALE GENOMIC DNA]</scope>
    <source>
        <strain evidence="2">417</strain>
        <tissue evidence="2">Liver</tissue>
    </source>
</reference>
<dbReference type="EMBL" id="LZPO01008100">
    <property type="protein sequence ID" value="OBS82280.1"/>
    <property type="molecule type" value="Genomic_DNA"/>
</dbReference>
<protein>
    <submittedName>
        <fullName evidence="2">Uncharacterized protein</fullName>
    </submittedName>
</protein>
<comment type="caution">
    <text evidence="2">The sequence shown here is derived from an EMBL/GenBank/DDBJ whole genome shotgun (WGS) entry which is preliminary data.</text>
</comment>
<keyword evidence="3" id="KW-1185">Reference proteome</keyword>
<feature type="compositionally biased region" description="Polar residues" evidence="1">
    <location>
        <begin position="50"/>
        <end position="63"/>
    </location>
</feature>
<evidence type="ECO:0000256" key="1">
    <source>
        <dbReference type="SAM" id="MobiDB-lite"/>
    </source>
</evidence>
<gene>
    <name evidence="2" type="ORF">A6R68_23726</name>
</gene>
<evidence type="ECO:0000313" key="3">
    <source>
        <dbReference type="Proteomes" id="UP000092124"/>
    </source>
</evidence>
<organism evidence="2 3">
    <name type="scientific">Neotoma lepida</name>
    <name type="common">Desert woodrat</name>
    <dbReference type="NCBI Taxonomy" id="56216"/>
    <lineage>
        <taxon>Eukaryota</taxon>
        <taxon>Metazoa</taxon>
        <taxon>Chordata</taxon>
        <taxon>Craniata</taxon>
        <taxon>Vertebrata</taxon>
        <taxon>Euteleostomi</taxon>
        <taxon>Mammalia</taxon>
        <taxon>Eutheria</taxon>
        <taxon>Euarchontoglires</taxon>
        <taxon>Glires</taxon>
        <taxon>Rodentia</taxon>
        <taxon>Myomorpha</taxon>
        <taxon>Muroidea</taxon>
        <taxon>Cricetidae</taxon>
        <taxon>Neotominae</taxon>
        <taxon>Neotoma</taxon>
    </lineage>
</organism>
<dbReference type="Proteomes" id="UP000092124">
    <property type="component" value="Unassembled WGS sequence"/>
</dbReference>
<proteinExistence type="predicted"/>
<accession>A0A1A6HWB4</accession>
<sequence length="91" mass="10295">MKQSQKEVSRWLMSSTVLQQTLQSALDGTPTWCLNMGFSTEEPFIRPSLTDDQPQDEPTTSGSRPLRGWKLMKKRISHALRALFSCSLPTP</sequence>
<feature type="non-terminal residue" evidence="2">
    <location>
        <position position="91"/>
    </location>
</feature>
<feature type="region of interest" description="Disordered" evidence="1">
    <location>
        <begin position="44"/>
        <end position="66"/>
    </location>
</feature>
<dbReference type="AlphaFoldDB" id="A0A1A6HWB4"/>
<evidence type="ECO:0000313" key="2">
    <source>
        <dbReference type="EMBL" id="OBS82280.1"/>
    </source>
</evidence>